<dbReference type="AlphaFoldDB" id="A0A1G6UX47"/>
<dbReference type="Gene3D" id="3.40.1080.10">
    <property type="entry name" value="Glutaconate Coenzyme A-transferase"/>
    <property type="match status" value="1"/>
</dbReference>
<name>A0A1G6UX47_9RHOB</name>
<dbReference type="GO" id="GO:0006083">
    <property type="term" value="P:acetate metabolic process"/>
    <property type="evidence" value="ECO:0007669"/>
    <property type="project" value="InterPro"/>
</dbReference>
<feature type="domain" description="Acetyl-CoA hydrolase/transferase C-terminal" evidence="1">
    <location>
        <begin position="331"/>
        <end position="491"/>
    </location>
</feature>
<dbReference type="OrthoDB" id="9801795at2"/>
<dbReference type="GO" id="GO:0016787">
    <property type="term" value="F:hydrolase activity"/>
    <property type="evidence" value="ECO:0007669"/>
    <property type="project" value="UniProtKB-KW"/>
</dbReference>
<keyword evidence="2" id="KW-0808">Transferase</keyword>
<dbReference type="InterPro" id="IPR037171">
    <property type="entry name" value="NagB/RpiA_transferase-like"/>
</dbReference>
<dbReference type="Proteomes" id="UP000199628">
    <property type="component" value="Unassembled WGS sequence"/>
</dbReference>
<evidence type="ECO:0000313" key="3">
    <source>
        <dbReference type="Proteomes" id="UP000199628"/>
    </source>
</evidence>
<gene>
    <name evidence="2" type="ORF">SAMN04488239_107179</name>
</gene>
<proteinExistence type="predicted"/>
<accession>A0A1G6UX47</accession>
<sequence>MKKNYGAAEIAEDIVGRVGPDIRLALPLGLGKPVTLVNALTGLVARRPDLHLSIFTALTLERPAPSDPLGSRFLEPALDRLFGAYPQVDYATWLREHRMPPNIEVHEFFLLAGRWLGIEDSQTRYVSANYTHALDVLTGARPNLVLQLVAPMANGFSLSCNPDITCDLLDMRRAGTLDFILAVETNAELPPMGGSALIETDEADFALAPDEPFELFSAVRQPVGDVEHAIGLHVSRTIPDGGTLQIGIGSLGDAVAHALLLRDACDLSDIWRACPFFLGERFRETGSFEIGLYAVTEMLVEGILRLFEAGVIRRKIGGASIHAAFFVETRDFYRRLREMPSDRRSGIAMEPVSFTNALYGEEDDKRNARTGARFVNAAMKATLLGAVASDATEDGQVVSGVGGQFNFVEQAFALKDARSILTLPATRTRRGRVESNIVWTYGHTTVPRHMRDIVVTEYGIADLRGKSDAEVIAAMVEIADSRFQEGLLAKARSAGKVSADYTIPERARSNTPDRLKQWVGPYRNGKLPEFPFGTDFTEAEQRLLPALGRLKEARGSLRALLPYLVAGLRRVSGTEAALLERMGLSRPSGIRDLAMAVLVRGALRRCPR</sequence>
<dbReference type="PANTHER" id="PTHR21432:SF20">
    <property type="entry name" value="ACETYL-COA HYDROLASE"/>
    <property type="match status" value="1"/>
</dbReference>
<dbReference type="PANTHER" id="PTHR21432">
    <property type="entry name" value="ACETYL-COA HYDROLASE-RELATED"/>
    <property type="match status" value="1"/>
</dbReference>
<dbReference type="STRING" id="639004.SAMN04488239_107179"/>
<dbReference type="RefSeq" id="WP_093031628.1">
    <property type="nucleotide sequence ID" value="NZ_FMZV01000007.1"/>
</dbReference>
<protein>
    <submittedName>
        <fullName evidence="2">Acetyl-CoA hydrolase/transferase C-terminal domain-containing protein</fullName>
    </submittedName>
</protein>
<organism evidence="2 3">
    <name type="scientific">Ruegeria marina</name>
    <dbReference type="NCBI Taxonomy" id="639004"/>
    <lineage>
        <taxon>Bacteria</taxon>
        <taxon>Pseudomonadati</taxon>
        <taxon>Pseudomonadota</taxon>
        <taxon>Alphaproteobacteria</taxon>
        <taxon>Rhodobacterales</taxon>
        <taxon>Roseobacteraceae</taxon>
        <taxon>Ruegeria</taxon>
    </lineage>
</organism>
<evidence type="ECO:0000259" key="1">
    <source>
        <dbReference type="Pfam" id="PF13336"/>
    </source>
</evidence>
<dbReference type="SUPFAM" id="SSF100950">
    <property type="entry name" value="NagB/RpiA/CoA transferase-like"/>
    <property type="match status" value="1"/>
</dbReference>
<reference evidence="3" key="1">
    <citation type="submission" date="2016-10" db="EMBL/GenBank/DDBJ databases">
        <authorList>
            <person name="Varghese N."/>
            <person name="Submissions S."/>
        </authorList>
    </citation>
    <scope>NUCLEOTIDE SEQUENCE [LARGE SCALE GENOMIC DNA]</scope>
    <source>
        <strain evidence="3">CGMCC 1.9108</strain>
    </source>
</reference>
<dbReference type="GO" id="GO:0008775">
    <property type="term" value="F:acetate CoA-transferase activity"/>
    <property type="evidence" value="ECO:0007669"/>
    <property type="project" value="InterPro"/>
</dbReference>
<keyword evidence="2" id="KW-0378">Hydrolase</keyword>
<keyword evidence="3" id="KW-1185">Reference proteome</keyword>
<dbReference type="InterPro" id="IPR046433">
    <property type="entry name" value="ActCoA_hydro"/>
</dbReference>
<dbReference type="EMBL" id="FMZV01000007">
    <property type="protein sequence ID" value="SDD45821.1"/>
    <property type="molecule type" value="Genomic_DNA"/>
</dbReference>
<evidence type="ECO:0000313" key="2">
    <source>
        <dbReference type="EMBL" id="SDD45821.1"/>
    </source>
</evidence>
<dbReference type="InterPro" id="IPR026888">
    <property type="entry name" value="AcetylCoA_hyd_C"/>
</dbReference>
<dbReference type="InterPro" id="IPR038460">
    <property type="entry name" value="AcetylCoA_hyd_C_sf"/>
</dbReference>
<dbReference type="Gene3D" id="3.30.750.70">
    <property type="entry name" value="4-hydroxybutyrate coenzyme like domains"/>
    <property type="match status" value="1"/>
</dbReference>
<dbReference type="Gene3D" id="3.40.1080.20">
    <property type="entry name" value="Acetyl-CoA hydrolase/transferase C-terminal domain"/>
    <property type="match status" value="1"/>
</dbReference>
<dbReference type="Pfam" id="PF13336">
    <property type="entry name" value="AcetylCoA_hyd_C"/>
    <property type="match status" value="1"/>
</dbReference>